<comment type="similarity">
    <text evidence="2">Belongs to the membrane fusion protein (MFP) (TC 8.A.1) family.</text>
</comment>
<comment type="caution">
    <text evidence="9">The sequence shown here is derived from an EMBL/GenBank/DDBJ whole genome shotgun (WGS) entry which is preliminary data.</text>
</comment>
<feature type="coiled-coil region" evidence="3">
    <location>
        <begin position="112"/>
        <end position="177"/>
    </location>
</feature>
<sequence length="401" mass="43528">MAGPACTARARMHLARRLAVSALSLALICAGCDSHEEDASPMAPPQVTVMPPVRQEITDWDEFTGRFVSTERIELRARVSGYLDAIAFADGQVVRRGDMLFRIDPRPFEAAVAEAEARLVGLRSQVTLAEREFDRAKNLLQYRAASEANLEQRNQALEAARAQVAQGEATLQRARLDLEFTRIRAPVTGRIGRHLVSPGNLVSGGEASTATLLATIVTMDPIDVVFDIDQAAALRYVRLAESGGRPSSRDAANPVQLALADETAFPHHGRVVFVDNEADPGTGTIRLRARFENPRDLFVPGIFARVRLVASQPYQALLVPDAAVATDQSRRVLYVLGPGDTLEARQVALGPLHGDMRVIRDGLRGDEEIVVNGLMRARAGQAVSPRRPVESGGRTVSEARP</sequence>
<comment type="subcellular location">
    <subcellularLocation>
        <location evidence="1">Cell envelope</location>
    </subcellularLocation>
</comment>
<feature type="region of interest" description="Disordered" evidence="4">
    <location>
        <begin position="381"/>
        <end position="401"/>
    </location>
</feature>
<dbReference type="SUPFAM" id="SSF111369">
    <property type="entry name" value="HlyD-like secretion proteins"/>
    <property type="match status" value="1"/>
</dbReference>
<evidence type="ECO:0000313" key="9">
    <source>
        <dbReference type="EMBL" id="MDO9711871.1"/>
    </source>
</evidence>
<evidence type="ECO:0000259" key="5">
    <source>
        <dbReference type="Pfam" id="PF25876"/>
    </source>
</evidence>
<keyword evidence="10" id="KW-1185">Reference proteome</keyword>
<dbReference type="InterPro" id="IPR058624">
    <property type="entry name" value="MdtA-like_HH"/>
</dbReference>
<gene>
    <name evidence="9" type="ORF">Q7A36_26230</name>
</gene>
<dbReference type="Pfam" id="PF25917">
    <property type="entry name" value="BSH_RND"/>
    <property type="match status" value="1"/>
</dbReference>
<dbReference type="Pfam" id="PF25944">
    <property type="entry name" value="Beta-barrel_RND"/>
    <property type="match status" value="1"/>
</dbReference>
<evidence type="ECO:0000259" key="7">
    <source>
        <dbReference type="Pfam" id="PF25944"/>
    </source>
</evidence>
<dbReference type="InterPro" id="IPR058625">
    <property type="entry name" value="MdtA-like_BSH"/>
</dbReference>
<dbReference type="Gene3D" id="2.40.420.20">
    <property type="match status" value="1"/>
</dbReference>
<feature type="domain" description="Multidrug resistance protein MdtA-like alpha-helical hairpin" evidence="5">
    <location>
        <begin position="113"/>
        <end position="181"/>
    </location>
</feature>
<dbReference type="InterPro" id="IPR006143">
    <property type="entry name" value="RND_pump_MFP"/>
</dbReference>
<feature type="domain" description="Multidrug resistance protein MdtA-like beta-barrel" evidence="7">
    <location>
        <begin position="221"/>
        <end position="309"/>
    </location>
</feature>
<evidence type="ECO:0000256" key="4">
    <source>
        <dbReference type="SAM" id="MobiDB-lite"/>
    </source>
</evidence>
<evidence type="ECO:0000259" key="8">
    <source>
        <dbReference type="Pfam" id="PF25967"/>
    </source>
</evidence>
<dbReference type="Pfam" id="PF25967">
    <property type="entry name" value="RND-MFP_C"/>
    <property type="match status" value="1"/>
</dbReference>
<evidence type="ECO:0000259" key="6">
    <source>
        <dbReference type="Pfam" id="PF25917"/>
    </source>
</evidence>
<dbReference type="InterPro" id="IPR058626">
    <property type="entry name" value="MdtA-like_b-barrel"/>
</dbReference>
<keyword evidence="3" id="KW-0175">Coiled coil</keyword>
<dbReference type="Gene3D" id="2.40.30.170">
    <property type="match status" value="1"/>
</dbReference>
<accession>A0ABT9E6V6</accession>
<dbReference type="Gene3D" id="2.40.50.100">
    <property type="match status" value="1"/>
</dbReference>
<name>A0ABT9E6V6_9PROT</name>
<protein>
    <submittedName>
        <fullName evidence="9">Efflux RND transporter periplasmic adaptor subunit</fullName>
    </submittedName>
</protein>
<dbReference type="Proteomes" id="UP001243009">
    <property type="component" value="Unassembled WGS sequence"/>
</dbReference>
<feature type="domain" description="Multidrug resistance protein MdtA-like barrel-sandwich hybrid" evidence="6">
    <location>
        <begin position="72"/>
        <end position="210"/>
    </location>
</feature>
<evidence type="ECO:0000256" key="3">
    <source>
        <dbReference type="SAM" id="Coils"/>
    </source>
</evidence>
<dbReference type="EMBL" id="JAUTWS010000036">
    <property type="protein sequence ID" value="MDO9711871.1"/>
    <property type="molecule type" value="Genomic_DNA"/>
</dbReference>
<dbReference type="NCBIfam" id="TIGR01730">
    <property type="entry name" value="RND_mfp"/>
    <property type="match status" value="1"/>
</dbReference>
<dbReference type="PANTHER" id="PTHR30158:SF24">
    <property type="entry name" value="HLYD FAMILY SECRETION PROTEIN"/>
    <property type="match status" value="1"/>
</dbReference>
<reference evidence="9 10" key="1">
    <citation type="submission" date="2023-08" db="EMBL/GenBank/DDBJ databases">
        <title>The draft genome sequence of Paracraurococcus sp. LOR1-02.</title>
        <authorList>
            <person name="Kingkaew E."/>
            <person name="Tanasupawat S."/>
        </authorList>
    </citation>
    <scope>NUCLEOTIDE SEQUENCE [LARGE SCALE GENOMIC DNA]</scope>
    <source>
        <strain evidence="9 10">LOR1-02</strain>
    </source>
</reference>
<dbReference type="InterPro" id="IPR058627">
    <property type="entry name" value="MdtA-like_C"/>
</dbReference>
<dbReference type="RefSeq" id="WP_305106726.1">
    <property type="nucleotide sequence ID" value="NZ_JAUTWS010000036.1"/>
</dbReference>
<evidence type="ECO:0000256" key="1">
    <source>
        <dbReference type="ARBA" id="ARBA00004196"/>
    </source>
</evidence>
<evidence type="ECO:0000313" key="10">
    <source>
        <dbReference type="Proteomes" id="UP001243009"/>
    </source>
</evidence>
<proteinExistence type="inferred from homology"/>
<dbReference type="Pfam" id="PF25876">
    <property type="entry name" value="HH_MFP_RND"/>
    <property type="match status" value="1"/>
</dbReference>
<dbReference type="Gene3D" id="1.10.287.470">
    <property type="entry name" value="Helix hairpin bin"/>
    <property type="match status" value="1"/>
</dbReference>
<feature type="domain" description="Multidrug resistance protein MdtA-like C-terminal permuted SH3" evidence="8">
    <location>
        <begin position="315"/>
        <end position="375"/>
    </location>
</feature>
<evidence type="ECO:0000256" key="2">
    <source>
        <dbReference type="ARBA" id="ARBA00009477"/>
    </source>
</evidence>
<dbReference type="PANTHER" id="PTHR30158">
    <property type="entry name" value="ACRA/E-RELATED COMPONENT OF DRUG EFFLUX TRANSPORTER"/>
    <property type="match status" value="1"/>
</dbReference>
<organism evidence="9 10">
    <name type="scientific">Paracraurococcus lichenis</name>
    <dbReference type="NCBI Taxonomy" id="3064888"/>
    <lineage>
        <taxon>Bacteria</taxon>
        <taxon>Pseudomonadati</taxon>
        <taxon>Pseudomonadota</taxon>
        <taxon>Alphaproteobacteria</taxon>
        <taxon>Acetobacterales</taxon>
        <taxon>Roseomonadaceae</taxon>
        <taxon>Paracraurococcus</taxon>
    </lineage>
</organism>